<evidence type="ECO:0000313" key="2">
    <source>
        <dbReference type="EMBL" id="MFD2753918.1"/>
    </source>
</evidence>
<accession>A0ABW5UKR3</accession>
<dbReference type="Proteomes" id="UP001597463">
    <property type="component" value="Unassembled WGS sequence"/>
</dbReference>
<name>A0ABW5UKR3_9BURK</name>
<keyword evidence="3" id="KW-1185">Reference proteome</keyword>
<feature type="transmembrane region" description="Helical" evidence="1">
    <location>
        <begin position="50"/>
        <end position="69"/>
    </location>
</feature>
<reference evidence="3" key="1">
    <citation type="journal article" date="2019" name="Int. J. Syst. Evol. Microbiol.">
        <title>The Global Catalogue of Microorganisms (GCM) 10K type strain sequencing project: providing services to taxonomists for standard genome sequencing and annotation.</title>
        <authorList>
            <consortium name="The Broad Institute Genomics Platform"/>
            <consortium name="The Broad Institute Genome Sequencing Center for Infectious Disease"/>
            <person name="Wu L."/>
            <person name="Ma J."/>
        </authorList>
    </citation>
    <scope>NUCLEOTIDE SEQUENCE [LARGE SCALE GENOMIC DNA]</scope>
    <source>
        <strain evidence="3">TISTR 1906</strain>
    </source>
</reference>
<comment type="caution">
    <text evidence="2">The sequence shown here is derived from an EMBL/GenBank/DDBJ whole genome shotgun (WGS) entry which is preliminary data.</text>
</comment>
<dbReference type="EMBL" id="JBHUMV010000003">
    <property type="protein sequence ID" value="MFD2753918.1"/>
    <property type="molecule type" value="Genomic_DNA"/>
</dbReference>
<organism evidence="2 3">
    <name type="scientific">Comamonas terrae</name>
    <dbReference type="NCBI Taxonomy" id="673548"/>
    <lineage>
        <taxon>Bacteria</taxon>
        <taxon>Pseudomonadati</taxon>
        <taxon>Pseudomonadota</taxon>
        <taxon>Betaproteobacteria</taxon>
        <taxon>Burkholderiales</taxon>
        <taxon>Comamonadaceae</taxon>
        <taxon>Comamonas</taxon>
    </lineage>
</organism>
<protein>
    <recommendedName>
        <fullName evidence="4">Transmembrane protein</fullName>
    </recommendedName>
</protein>
<keyword evidence="1" id="KW-0812">Transmembrane</keyword>
<evidence type="ECO:0000256" key="1">
    <source>
        <dbReference type="SAM" id="Phobius"/>
    </source>
</evidence>
<evidence type="ECO:0000313" key="3">
    <source>
        <dbReference type="Proteomes" id="UP001597463"/>
    </source>
</evidence>
<sequence length="97" mass="10849">MVAQRWMWIAWPAFLAAAVMEMLVFAFVDPLELHLAGEPVAWSRNAVYTVSFFVFWGVAMFSSLLTSLLGRSLAELNGAAIARPAPIRLAEHDWQPD</sequence>
<proteinExistence type="predicted"/>
<gene>
    <name evidence="2" type="ORF">ACFSW6_07435</name>
</gene>
<keyword evidence="1" id="KW-1133">Transmembrane helix</keyword>
<dbReference type="RefSeq" id="WP_066470525.1">
    <property type="nucleotide sequence ID" value="NZ_BCNT01000001.1"/>
</dbReference>
<keyword evidence="1" id="KW-0472">Membrane</keyword>
<evidence type="ECO:0008006" key="4">
    <source>
        <dbReference type="Google" id="ProtNLM"/>
    </source>
</evidence>